<dbReference type="WBParaSite" id="ECPE_0000671101-mRNA-1">
    <property type="protein sequence ID" value="ECPE_0000671101-mRNA-1"/>
    <property type="gene ID" value="ECPE_0000671101"/>
</dbReference>
<organism evidence="4">
    <name type="scientific">Echinostoma caproni</name>
    <dbReference type="NCBI Taxonomy" id="27848"/>
    <lineage>
        <taxon>Eukaryota</taxon>
        <taxon>Metazoa</taxon>
        <taxon>Spiralia</taxon>
        <taxon>Lophotrochozoa</taxon>
        <taxon>Platyhelminthes</taxon>
        <taxon>Trematoda</taxon>
        <taxon>Digenea</taxon>
        <taxon>Plagiorchiida</taxon>
        <taxon>Echinostomata</taxon>
        <taxon>Echinostomatoidea</taxon>
        <taxon>Echinostomatidae</taxon>
        <taxon>Echinostoma</taxon>
    </lineage>
</organism>
<protein>
    <submittedName>
        <fullName evidence="2 4">Uncharacterized protein</fullName>
    </submittedName>
</protein>
<dbReference type="OrthoDB" id="6233019at2759"/>
<proteinExistence type="predicted"/>
<reference evidence="2 3" key="2">
    <citation type="submission" date="2018-11" db="EMBL/GenBank/DDBJ databases">
        <authorList>
            <consortium name="Pathogen Informatics"/>
        </authorList>
    </citation>
    <scope>NUCLEOTIDE SEQUENCE [LARGE SCALE GENOMIC DNA]</scope>
    <source>
        <strain evidence="2 3">Egypt</strain>
    </source>
</reference>
<evidence type="ECO:0000256" key="1">
    <source>
        <dbReference type="SAM" id="MobiDB-lite"/>
    </source>
</evidence>
<feature type="region of interest" description="Disordered" evidence="1">
    <location>
        <begin position="506"/>
        <end position="535"/>
    </location>
</feature>
<evidence type="ECO:0000313" key="3">
    <source>
        <dbReference type="Proteomes" id="UP000272942"/>
    </source>
</evidence>
<dbReference type="AlphaFoldDB" id="A0A183AIB3"/>
<sequence length="605" mass="68405">MDRPKAEIGRLFRWFDSNLFMEFLAMHLVQPPTLMSYGCLKMLRASLEEFIQYDRRFLSMDERNLSDSLTQITVDMQRKLGNNSDCIPDSHFLNCAQIRALFNAERSALWLHNCQQYLTDDTTPTFICLPAFDCVLKCLTLAHQLPQFSQAVQCTESTQQQNASPMGSVGSFSLFGDKGNTCNLAVDPTALFSAVQAAINYIHRFEVVLDDRKQPVTTTGDHLRLGCLRPYSPRRTKNTAGSTGRYPPLATFLIHIVTNTEPVLFYYLPPIPNVARPDPATRYAAGQLLSPMLLSVVTVVTWPLALLPPSATESLTVYPDKYEPRVLAVRRLLRLIAAIVHALPLANEQLSVGKSTDPNSFLSLVDRARWDLTGTVNSYFAQLEKVLHQLHDACSPIKLCQSTSWWWFRAMCEHLPRMMQIAPHANPVGLIRLLLDEATHANERRSSVIKKPDPRTRPVNRRARFRWKRAIDYARGIAAARIASRPSSNTFAYRWPTVSALLRAKSVSESSSQPDLNPRETTKSESSNRTRLSSYSQMLDEEDSLLDATVDNDQKQSAFDQMTDDEPDLLIEPADPDTSSSEEQLIEFERESRKHRASCCKFSVD</sequence>
<name>A0A183AIB3_9TREM</name>
<dbReference type="Proteomes" id="UP000272942">
    <property type="component" value="Unassembled WGS sequence"/>
</dbReference>
<evidence type="ECO:0000313" key="2">
    <source>
        <dbReference type="EMBL" id="VDP79090.1"/>
    </source>
</evidence>
<evidence type="ECO:0000313" key="4">
    <source>
        <dbReference type="WBParaSite" id="ECPE_0000671101-mRNA-1"/>
    </source>
</evidence>
<keyword evidence="3" id="KW-1185">Reference proteome</keyword>
<accession>A0A183AIB3</accession>
<feature type="region of interest" description="Disordered" evidence="1">
    <location>
        <begin position="554"/>
        <end position="605"/>
    </location>
</feature>
<feature type="compositionally biased region" description="Basic and acidic residues" evidence="1">
    <location>
        <begin position="517"/>
        <end position="528"/>
    </location>
</feature>
<dbReference type="EMBL" id="UZAN01043720">
    <property type="protein sequence ID" value="VDP79090.1"/>
    <property type="molecule type" value="Genomic_DNA"/>
</dbReference>
<gene>
    <name evidence="2" type="ORF">ECPE_LOCUS6698</name>
</gene>
<reference evidence="4" key="1">
    <citation type="submission" date="2016-06" db="UniProtKB">
        <authorList>
            <consortium name="WormBaseParasite"/>
        </authorList>
    </citation>
    <scope>IDENTIFICATION</scope>
</reference>